<reference evidence="1 6" key="1">
    <citation type="submission" date="2011-08" db="EMBL/GenBank/DDBJ databases">
        <title>The Genome Sequence of Eubacteriaceae bacterium ACC19a.</title>
        <authorList>
            <consortium name="The Broad Institute Genome Sequencing Platform"/>
            <person name="Earl A."/>
            <person name="Ward D."/>
            <person name="Feldgarden M."/>
            <person name="Gevers D."/>
            <person name="Sizova M."/>
            <person name="Hazen A."/>
            <person name="Epstein S."/>
            <person name="Young S.K."/>
            <person name="Zeng Q."/>
            <person name="Gargeya S."/>
            <person name="Fitzgerald M."/>
            <person name="Haas B."/>
            <person name="Abouelleil A."/>
            <person name="Alvarado L."/>
            <person name="Arachchi H.M."/>
            <person name="Berlin A."/>
            <person name="Brown A."/>
            <person name="Chapman S.B."/>
            <person name="Chen Z."/>
            <person name="Dunbar C."/>
            <person name="Freedman E."/>
            <person name="Gearin G."/>
            <person name="Gellesch M."/>
            <person name="Goldberg J."/>
            <person name="Griggs A."/>
            <person name="Gujja S."/>
            <person name="Heiman D."/>
            <person name="Howarth C."/>
            <person name="Larson L."/>
            <person name="Lui A."/>
            <person name="MacDonald P.J.P."/>
            <person name="Montmayeur A."/>
            <person name="Murphy C."/>
            <person name="Neiman D."/>
            <person name="Pearson M."/>
            <person name="Priest M."/>
            <person name="Roberts A."/>
            <person name="Saif S."/>
            <person name="Shea T."/>
            <person name="Shenoy N."/>
            <person name="Sisk P."/>
            <person name="Stolte C."/>
            <person name="Sykes S."/>
            <person name="Wortman J."/>
            <person name="Nusbaum C."/>
            <person name="Birren B."/>
        </authorList>
    </citation>
    <scope>NUCLEOTIDE SEQUENCE [LARGE SCALE GENOMIC DNA]</scope>
    <source>
        <strain evidence="1 6">ACC19a</strain>
    </source>
</reference>
<dbReference type="Proteomes" id="UP000006437">
    <property type="component" value="Unassembled WGS sequence"/>
</dbReference>
<name>G9X186_9FIRM</name>
<evidence type="ECO:0000313" key="3">
    <source>
        <dbReference type="EMBL" id="EJU24753.1"/>
    </source>
</evidence>
<dbReference type="EMBL" id="AFZE01000025">
    <property type="protein sequence ID" value="EHL14544.1"/>
    <property type="molecule type" value="Genomic_DNA"/>
</dbReference>
<evidence type="ECO:0000313" key="6">
    <source>
        <dbReference type="Proteomes" id="UP000006437"/>
    </source>
</evidence>
<dbReference type="Proteomes" id="UP000005244">
    <property type="component" value="Unassembled WGS sequence"/>
</dbReference>
<dbReference type="NCBIfam" id="NF040920">
    <property type="entry name" value="CD1871A_fam"/>
    <property type="match status" value="1"/>
</dbReference>
<accession>J6HRM4</accession>
<proteinExistence type="predicted"/>
<comment type="caution">
    <text evidence="1">The sequence shown here is derived from an EMBL/GenBank/DDBJ whole genome shotgun (WGS) entry which is preliminary data.</text>
</comment>
<accession>G9XD47</accession>
<dbReference type="InterPro" id="IPR047708">
    <property type="entry name" value="CD1871A-like"/>
</dbReference>
<evidence type="ECO:0000313" key="4">
    <source>
        <dbReference type="Proteomes" id="UP000003379"/>
    </source>
</evidence>
<dbReference type="STRING" id="796937.HMPREF9630_01745"/>
<protein>
    <recommendedName>
        <fullName evidence="7">Thioredoxin</fullName>
    </recommendedName>
</protein>
<dbReference type="RefSeq" id="WP_009526346.1">
    <property type="nucleotide sequence ID" value="NZ_ALNK01000003.1"/>
</dbReference>
<accession>G9X186</accession>
<evidence type="ECO:0000313" key="1">
    <source>
        <dbReference type="EMBL" id="EHL14544.1"/>
    </source>
</evidence>
<evidence type="ECO:0008006" key="7">
    <source>
        <dbReference type="Google" id="ProtNLM"/>
    </source>
</evidence>
<dbReference type="EMBL" id="AFZG01000029">
    <property type="protein sequence ID" value="EHL19143.1"/>
    <property type="molecule type" value="Genomic_DNA"/>
</dbReference>
<reference evidence="2 4" key="2">
    <citation type="submission" date="2011-08" db="EMBL/GenBank/DDBJ databases">
        <title>The Genome Sequence of Eubacteriaceae bacterium CM5.</title>
        <authorList>
            <consortium name="The Broad Institute Genome Sequencing Platform"/>
            <person name="Earl A."/>
            <person name="Ward D."/>
            <person name="Feldgarden M."/>
            <person name="Gevers D."/>
            <person name="Sizova M."/>
            <person name="Hazen A."/>
            <person name="Epstein S."/>
            <person name="Young S.K."/>
            <person name="Zeng Q."/>
            <person name="Gargeya S."/>
            <person name="Fitzgerald M."/>
            <person name="Haas B."/>
            <person name="Abouelleil A."/>
            <person name="Alvarado L."/>
            <person name="Arachchi H.M."/>
            <person name="Berlin A."/>
            <person name="Brown A."/>
            <person name="Chapman S.B."/>
            <person name="Chen Z."/>
            <person name="Dunbar C."/>
            <person name="Freedman E."/>
            <person name="Gearin G."/>
            <person name="Gellesch M."/>
            <person name="Goldberg J."/>
            <person name="Griggs A."/>
            <person name="Gujja S."/>
            <person name="Heiman D."/>
            <person name="Howarth C."/>
            <person name="Larson L."/>
            <person name="Lui A."/>
            <person name="MacDonald P.J.P."/>
            <person name="Montmayeur A."/>
            <person name="Murphy C."/>
            <person name="Neiman D."/>
            <person name="Pearson M."/>
            <person name="Priest M."/>
            <person name="Roberts A."/>
            <person name="Saif S."/>
            <person name="Shea T."/>
            <person name="Shenoy N."/>
            <person name="Sisk P."/>
            <person name="Stolte C."/>
            <person name="Sykes S."/>
            <person name="Wortman J."/>
            <person name="Nusbaum C."/>
            <person name="Birren B."/>
        </authorList>
    </citation>
    <scope>NUCLEOTIDE SEQUENCE [LARGE SCALE GENOMIC DNA]</scope>
    <source>
        <strain evidence="2 4">CM5</strain>
    </source>
</reference>
<dbReference type="Proteomes" id="UP000003379">
    <property type="component" value="Unassembled WGS sequence"/>
</dbReference>
<evidence type="ECO:0000313" key="5">
    <source>
        <dbReference type="Proteomes" id="UP000005244"/>
    </source>
</evidence>
<dbReference type="AlphaFoldDB" id="G9X186"/>
<organism evidence="1 6">
    <name type="scientific">Peptoanaerobacter stomatis</name>
    <dbReference type="NCBI Taxonomy" id="796937"/>
    <lineage>
        <taxon>Bacteria</taxon>
        <taxon>Bacillati</taxon>
        <taxon>Bacillota</taxon>
        <taxon>Clostridia</taxon>
        <taxon>Peptostreptococcales</taxon>
        <taxon>Filifactoraceae</taxon>
        <taxon>Peptoanaerobacter</taxon>
    </lineage>
</organism>
<sequence>MKKKKSVPYILIVLAIILIAVGINRGDLKGVLNKSVHICMECIGIG</sequence>
<reference evidence="3 5" key="3">
    <citation type="submission" date="2012-07" db="EMBL/GenBank/DDBJ databases">
        <authorList>
            <person name="Durkin A.S."/>
            <person name="McCorrison J."/>
            <person name="Torralba M."/>
            <person name="Gillis M."/>
            <person name="Methe B."/>
            <person name="Sutton G."/>
            <person name="Nelson K.E."/>
        </authorList>
    </citation>
    <scope>NUCLEOTIDE SEQUENCE [LARGE SCALE GENOMIC DNA]</scope>
    <source>
        <strain evidence="3 5">OBRC8</strain>
    </source>
</reference>
<gene>
    <name evidence="3" type="ORF">HMPREF1143_0721</name>
    <name evidence="2" type="ORF">HMPREF9628_01774</name>
    <name evidence="1" type="ORF">HMPREF9629_02130</name>
</gene>
<dbReference type="EMBL" id="ALNK01000003">
    <property type="protein sequence ID" value="EJU24753.1"/>
    <property type="molecule type" value="Genomic_DNA"/>
</dbReference>
<evidence type="ECO:0000313" key="2">
    <source>
        <dbReference type="EMBL" id="EHL19143.1"/>
    </source>
</evidence>
<dbReference type="HOGENOM" id="CLU_209121_1_0_9"/>
<dbReference type="BioCyc" id="EBAC796937-HMP:GMGH-2158-MONOMER"/>
<keyword evidence="5" id="KW-1185">Reference proteome</keyword>